<dbReference type="Gene3D" id="2.20.20.130">
    <property type="match status" value="1"/>
</dbReference>
<organism evidence="8 9">
    <name type="scientific">Niastella populi</name>
    <dbReference type="NCBI Taxonomy" id="550983"/>
    <lineage>
        <taxon>Bacteria</taxon>
        <taxon>Pseudomonadati</taxon>
        <taxon>Bacteroidota</taxon>
        <taxon>Chitinophagia</taxon>
        <taxon>Chitinophagales</taxon>
        <taxon>Chitinophagaceae</taxon>
        <taxon>Niastella</taxon>
    </lineage>
</organism>
<evidence type="ECO:0000256" key="4">
    <source>
        <dbReference type="ARBA" id="ARBA00023136"/>
    </source>
</evidence>
<evidence type="ECO:0000259" key="7">
    <source>
        <dbReference type="Pfam" id="PF14322"/>
    </source>
</evidence>
<evidence type="ECO:0000256" key="5">
    <source>
        <dbReference type="ARBA" id="ARBA00023237"/>
    </source>
</evidence>
<dbReference type="Pfam" id="PF07980">
    <property type="entry name" value="SusD_RagB"/>
    <property type="match status" value="1"/>
</dbReference>
<protein>
    <recommendedName>
        <fullName evidence="10">Carbohydrate-binding protein SusD</fullName>
    </recommendedName>
</protein>
<evidence type="ECO:0000256" key="2">
    <source>
        <dbReference type="ARBA" id="ARBA00006275"/>
    </source>
</evidence>
<dbReference type="InterPro" id="IPR012944">
    <property type="entry name" value="SusD_RagB_dom"/>
</dbReference>
<comment type="subcellular location">
    <subcellularLocation>
        <location evidence="1">Cell outer membrane</location>
    </subcellularLocation>
</comment>
<keyword evidence="3" id="KW-0732">Signal</keyword>
<dbReference type="PROSITE" id="PS51257">
    <property type="entry name" value="PROKAR_LIPOPROTEIN"/>
    <property type="match status" value="1"/>
</dbReference>
<dbReference type="RefSeq" id="WP_081169358.1">
    <property type="nucleotide sequence ID" value="NZ_LWBP01000208.1"/>
</dbReference>
<evidence type="ECO:0000256" key="3">
    <source>
        <dbReference type="ARBA" id="ARBA00022729"/>
    </source>
</evidence>
<keyword evidence="9" id="KW-1185">Reference proteome</keyword>
<dbReference type="InterPro" id="IPR033985">
    <property type="entry name" value="SusD-like_N"/>
</dbReference>
<name>A0A1V9F870_9BACT</name>
<evidence type="ECO:0000313" key="8">
    <source>
        <dbReference type="EMBL" id="OQP54416.1"/>
    </source>
</evidence>
<comment type="similarity">
    <text evidence="2">Belongs to the SusD family.</text>
</comment>
<gene>
    <name evidence="8" type="ORF">A4R26_28060</name>
</gene>
<dbReference type="EMBL" id="LWBP01000208">
    <property type="protein sequence ID" value="OQP54416.1"/>
    <property type="molecule type" value="Genomic_DNA"/>
</dbReference>
<dbReference type="STRING" id="550983.A4R26_28060"/>
<dbReference type="InterPro" id="IPR011990">
    <property type="entry name" value="TPR-like_helical_dom_sf"/>
</dbReference>
<comment type="caution">
    <text evidence="8">The sequence shown here is derived from an EMBL/GenBank/DDBJ whole genome shotgun (WGS) entry which is preliminary data.</text>
</comment>
<dbReference type="Proteomes" id="UP000192276">
    <property type="component" value="Unassembled WGS sequence"/>
</dbReference>
<feature type="domain" description="SusD-like N-terminal" evidence="7">
    <location>
        <begin position="29"/>
        <end position="233"/>
    </location>
</feature>
<dbReference type="Pfam" id="PF14322">
    <property type="entry name" value="SusD-like_3"/>
    <property type="match status" value="1"/>
</dbReference>
<dbReference type="Gene3D" id="1.25.40.390">
    <property type="match status" value="1"/>
</dbReference>
<evidence type="ECO:0000313" key="9">
    <source>
        <dbReference type="Proteomes" id="UP000192276"/>
    </source>
</evidence>
<evidence type="ECO:0000256" key="1">
    <source>
        <dbReference type="ARBA" id="ARBA00004442"/>
    </source>
</evidence>
<sequence length="455" mass="51334">MKSIYNAYKSIVLIGMSVVLIAFCSCKKDWLDAKPNKALAVPSTVRDYQALLDNSNSLFNIGAPGLGEISSDNCYMTVPVLQAREIEERNSYIWAKDIYEGMTTLDWEEPYRRILNTNIILDGIQKVSKDASVVNAWNNVKGSALFYRAFDFFNLSQVFAGTYTNGAANSELGIPLRLSSNVNEKPVRSNLQHTYHQILSDLQQSITLLPVRPEYKTRPSKPAAFAMLSRVYLSMSDFESAGKYADSALRITDSLIDYNTLKPSDARPFKRYNPEVIFHNLMLVYGGLVVSRMDTVLLKSYEVNDLRMSLFANSVNSRFKGSYDGTSSPFNGLATDEMYLIRSECKARLGDVSGAMADLNALLVKRWKTGLFVPVVANSTDEALVKILSERRKELCFRGLRWTDLKRLNREPKFAKTLTRVVDTQVYTLPPNDPRYVLPIPLTEIRISGIEQNPR</sequence>
<evidence type="ECO:0008006" key="10">
    <source>
        <dbReference type="Google" id="ProtNLM"/>
    </source>
</evidence>
<feature type="domain" description="RagB/SusD" evidence="6">
    <location>
        <begin position="337"/>
        <end position="454"/>
    </location>
</feature>
<proteinExistence type="inferred from homology"/>
<dbReference type="Gene3D" id="1.25.40.900">
    <property type="match status" value="1"/>
</dbReference>
<accession>A0A1V9F870</accession>
<evidence type="ECO:0000259" key="6">
    <source>
        <dbReference type="Pfam" id="PF07980"/>
    </source>
</evidence>
<dbReference type="OrthoDB" id="653598at2"/>
<keyword evidence="5" id="KW-0998">Cell outer membrane</keyword>
<dbReference type="GO" id="GO:0009279">
    <property type="term" value="C:cell outer membrane"/>
    <property type="evidence" value="ECO:0007669"/>
    <property type="project" value="UniProtKB-SubCell"/>
</dbReference>
<dbReference type="AlphaFoldDB" id="A0A1V9F870"/>
<reference evidence="9" key="1">
    <citation type="submission" date="2016-04" db="EMBL/GenBank/DDBJ databases">
        <authorList>
            <person name="Chen L."/>
            <person name="Zhuang W."/>
            <person name="Wang G."/>
        </authorList>
    </citation>
    <scope>NUCLEOTIDE SEQUENCE [LARGE SCALE GENOMIC DNA]</scope>
    <source>
        <strain evidence="9">208</strain>
    </source>
</reference>
<keyword evidence="4" id="KW-0472">Membrane</keyword>
<dbReference type="SUPFAM" id="SSF48452">
    <property type="entry name" value="TPR-like"/>
    <property type="match status" value="1"/>
</dbReference>